<dbReference type="EMBL" id="CVQI01033718">
    <property type="protein sequence ID" value="CRK43987.1"/>
    <property type="molecule type" value="Genomic_DNA"/>
</dbReference>
<proteinExistence type="predicted"/>
<reference evidence="3 4" key="1">
    <citation type="submission" date="2015-05" db="EMBL/GenBank/DDBJ databases">
        <authorList>
            <person name="Fogelqvist Johan"/>
        </authorList>
    </citation>
    <scope>NUCLEOTIDE SEQUENCE [LARGE SCALE GENOMIC DNA]</scope>
    <source>
        <strain evidence="1">VL1</strain>
        <strain evidence="2">VL2</strain>
    </source>
</reference>
<keyword evidence="3" id="KW-1185">Reference proteome</keyword>
<evidence type="ECO:0000313" key="1">
    <source>
        <dbReference type="EMBL" id="CRK31283.1"/>
    </source>
</evidence>
<dbReference type="Proteomes" id="UP000045706">
    <property type="component" value="Unassembled WGS sequence"/>
</dbReference>
<sequence>MMSQTCRRSVESVMPYFTVSMGQAAITSPSLWKTLLRSYSHINQTYNLQDSHGVLSCQAGLKSILNTTFDREAQAFLDRHSENLDVLDDSLNGPAKARLLARAVAGVVAVFEHLSACRGEITQEVFDHQVQHFAESDRCRRIIAKIEESKVFSRCFAKSQLADVICRAVEDGSDTASLGLGEDDQAAIEWASELPSRNMGLPWGFTILALN</sequence>
<name>A0A0G4MAJ3_VERLO</name>
<organism evidence="1 3">
    <name type="scientific">Verticillium longisporum</name>
    <name type="common">Verticillium dahliae var. longisporum</name>
    <dbReference type="NCBI Taxonomy" id="100787"/>
    <lineage>
        <taxon>Eukaryota</taxon>
        <taxon>Fungi</taxon>
        <taxon>Dikarya</taxon>
        <taxon>Ascomycota</taxon>
        <taxon>Pezizomycotina</taxon>
        <taxon>Sordariomycetes</taxon>
        <taxon>Hypocreomycetidae</taxon>
        <taxon>Glomerellales</taxon>
        <taxon>Plectosphaerellaceae</taxon>
        <taxon>Verticillium</taxon>
    </lineage>
</organism>
<evidence type="ECO:0000313" key="2">
    <source>
        <dbReference type="EMBL" id="CRK43987.1"/>
    </source>
</evidence>
<dbReference type="EMBL" id="CVQH01021674">
    <property type="protein sequence ID" value="CRK31283.1"/>
    <property type="molecule type" value="Genomic_DNA"/>
</dbReference>
<evidence type="ECO:0000313" key="3">
    <source>
        <dbReference type="Proteomes" id="UP000044602"/>
    </source>
</evidence>
<dbReference type="Proteomes" id="UP000044602">
    <property type="component" value="Unassembled WGS sequence"/>
</dbReference>
<evidence type="ECO:0000313" key="4">
    <source>
        <dbReference type="Proteomes" id="UP000045706"/>
    </source>
</evidence>
<protein>
    <submittedName>
        <fullName evidence="1">Uncharacterized protein</fullName>
    </submittedName>
</protein>
<accession>A0A0G4MAJ3</accession>
<dbReference type="AlphaFoldDB" id="A0A0G4MAJ3"/>
<gene>
    <name evidence="1" type="ORF">BN1708_015921</name>
    <name evidence="2" type="ORF">BN1723_016283</name>
</gene>